<accession>A0ABU2X2B7</accession>
<dbReference type="Proteomes" id="UP001180973">
    <property type="component" value="Unassembled WGS sequence"/>
</dbReference>
<feature type="compositionally biased region" description="Polar residues" evidence="1">
    <location>
        <begin position="35"/>
        <end position="48"/>
    </location>
</feature>
<comment type="caution">
    <text evidence="3">The sequence shown here is derived from an EMBL/GenBank/DDBJ whole genome shotgun (WGS) entry which is preliminary data.</text>
</comment>
<protein>
    <submittedName>
        <fullName evidence="3">Uncharacterized protein</fullName>
    </submittedName>
</protein>
<feature type="region of interest" description="Disordered" evidence="1">
    <location>
        <begin position="23"/>
        <end position="54"/>
    </location>
</feature>
<sequence>MSLEPPTEPTVPALRYAVPAENATAAPADHGATGATRSGPGTASTRSAGQGKHSLADHIVEAIVPGTREQRWSTKTKALIGALVAMLLVGTAGCLGDVVTGILTADRRVAAEEGARQQNDQRKKPFAAAVRYDDGPAPFFRVILDRPLTEGEQEVLQSTPPEDLWDFMRPLGARRVWYPSTGSSHMPGDYGSFAQDATVFTMNIVSDRTAQTTIVGMRAVNVECRASTARTVVDFAPDGASDYEGVTFDLASNDPVPYMSDDDEPEKYGRPYFSERKIDLGGGMSPGGLRVEALVEDESCAWEIEATYHDSTEGGGGALILNDNGKPFFAEARPRNPAQYWMYISEPLPTQPFPCHKMPTVSSCAHRH</sequence>
<keyword evidence="4" id="KW-1185">Reference proteome</keyword>
<gene>
    <name evidence="3" type="ORF">RM555_25350</name>
</gene>
<dbReference type="EMBL" id="JAVRFL010000037">
    <property type="protein sequence ID" value="MDT0532332.1"/>
    <property type="molecule type" value="Genomic_DNA"/>
</dbReference>
<keyword evidence="2" id="KW-0472">Membrane</keyword>
<name>A0ABU2X2B7_9ACTN</name>
<evidence type="ECO:0000256" key="2">
    <source>
        <dbReference type="SAM" id="Phobius"/>
    </source>
</evidence>
<evidence type="ECO:0000256" key="1">
    <source>
        <dbReference type="SAM" id="MobiDB-lite"/>
    </source>
</evidence>
<evidence type="ECO:0000313" key="4">
    <source>
        <dbReference type="Proteomes" id="UP001180973"/>
    </source>
</evidence>
<dbReference type="RefSeq" id="WP_311414095.1">
    <property type="nucleotide sequence ID" value="NZ_JAVRFL010000037.1"/>
</dbReference>
<keyword evidence="2" id="KW-1133">Transmembrane helix</keyword>
<feature type="transmembrane region" description="Helical" evidence="2">
    <location>
        <begin position="78"/>
        <end position="103"/>
    </location>
</feature>
<reference evidence="3" key="1">
    <citation type="submission" date="2023-09" db="EMBL/GenBank/DDBJ databases">
        <title>30 novel species of actinomycetes from the DSMZ collection.</title>
        <authorList>
            <person name="Nouioui I."/>
        </authorList>
    </citation>
    <scope>NUCLEOTIDE SEQUENCE</scope>
    <source>
        <strain evidence="3">DSM 115977</strain>
    </source>
</reference>
<keyword evidence="2" id="KW-0812">Transmembrane</keyword>
<evidence type="ECO:0000313" key="3">
    <source>
        <dbReference type="EMBL" id="MDT0532332.1"/>
    </source>
</evidence>
<organism evidence="3 4">
    <name type="scientific">Micromonospora reichwaldensis</name>
    <dbReference type="NCBI Taxonomy" id="3075516"/>
    <lineage>
        <taxon>Bacteria</taxon>
        <taxon>Bacillati</taxon>
        <taxon>Actinomycetota</taxon>
        <taxon>Actinomycetes</taxon>
        <taxon>Micromonosporales</taxon>
        <taxon>Micromonosporaceae</taxon>
        <taxon>Micromonospora</taxon>
    </lineage>
</organism>
<proteinExistence type="predicted"/>